<reference evidence="6" key="1">
    <citation type="submission" date="2020-05" db="EMBL/GenBank/DDBJ databases">
        <title>Mycena genomes resolve the evolution of fungal bioluminescence.</title>
        <authorList>
            <person name="Tsai I.J."/>
        </authorList>
    </citation>
    <scope>NUCLEOTIDE SEQUENCE</scope>
    <source>
        <strain evidence="6">CCC161011</strain>
    </source>
</reference>
<dbReference type="PANTHER" id="PTHR21680">
    <property type="entry name" value="COILED-COIL DOMAIN-CONTAINING PROTEIN 124"/>
    <property type="match status" value="1"/>
</dbReference>
<evidence type="ECO:0000313" key="6">
    <source>
        <dbReference type="EMBL" id="KAF7353821.1"/>
    </source>
</evidence>
<feature type="region of interest" description="Disordered" evidence="3">
    <location>
        <begin position="1"/>
        <end position="142"/>
    </location>
</feature>
<dbReference type="Proteomes" id="UP000620124">
    <property type="component" value="Unassembled WGS sequence"/>
</dbReference>
<dbReference type="Pfam" id="PF22048">
    <property type="entry name" value="LSO1_2-like"/>
    <property type="match status" value="1"/>
</dbReference>
<dbReference type="InterPro" id="IPR054414">
    <property type="entry name" value="Ccdc124/Oxs1_C"/>
</dbReference>
<evidence type="ECO:0000259" key="5">
    <source>
        <dbReference type="Pfam" id="PF22048"/>
    </source>
</evidence>
<evidence type="ECO:0000256" key="2">
    <source>
        <dbReference type="ARBA" id="ARBA00023054"/>
    </source>
</evidence>
<dbReference type="EMBL" id="JACAZI010000008">
    <property type="protein sequence ID" value="KAF7353821.1"/>
    <property type="molecule type" value="Genomic_DNA"/>
</dbReference>
<feature type="domain" description="Coiled-coil" evidence="4">
    <location>
        <begin position="201"/>
        <end position="244"/>
    </location>
</feature>
<dbReference type="OrthoDB" id="76412at2759"/>
<dbReference type="GO" id="GO:0003713">
    <property type="term" value="F:transcription coactivator activity"/>
    <property type="evidence" value="ECO:0007669"/>
    <property type="project" value="TreeGrafter"/>
</dbReference>
<comment type="caution">
    <text evidence="6">The sequence shown here is derived from an EMBL/GenBank/DDBJ whole genome shotgun (WGS) entry which is preliminary data.</text>
</comment>
<feature type="domain" description="LSO1/LSO2" evidence="5">
    <location>
        <begin position="8"/>
        <end position="77"/>
    </location>
</feature>
<name>A0A8H6Y7W8_9AGAR</name>
<dbReference type="PANTHER" id="PTHR21680:SF0">
    <property type="entry name" value="COILED-COIL DOMAIN-CONTAINING PROTEIN 124"/>
    <property type="match status" value="1"/>
</dbReference>
<evidence type="ECO:0000256" key="1">
    <source>
        <dbReference type="ARBA" id="ARBA00008296"/>
    </source>
</evidence>
<evidence type="ECO:0000259" key="4">
    <source>
        <dbReference type="Pfam" id="PF06244"/>
    </source>
</evidence>
<keyword evidence="7" id="KW-1185">Reference proteome</keyword>
<dbReference type="InterPro" id="IPR054413">
    <property type="entry name" value="LSO1/2"/>
</dbReference>
<evidence type="ECO:0000256" key="3">
    <source>
        <dbReference type="SAM" id="MobiDB-lite"/>
    </source>
</evidence>
<protein>
    <submittedName>
        <fullName evidence="6">DUF1014-domain-containing protein</fullName>
    </submittedName>
</protein>
<comment type="similarity">
    <text evidence="1">Belongs to the CCDC124 family.</text>
</comment>
<evidence type="ECO:0000313" key="7">
    <source>
        <dbReference type="Proteomes" id="UP000620124"/>
    </source>
</evidence>
<feature type="compositionally biased region" description="Low complexity" evidence="3">
    <location>
        <begin position="79"/>
        <end position="89"/>
    </location>
</feature>
<sequence>MPPKGGNAKKESGRAKKAENEAKKQEAAAAEKERKEADAWTDKDVKGGKASKQEKEEKRLAELARKAENARLLAEEEASAPAKVKAAPKAVKKAAKPAGPGAIAAGGGLGAVAAPEAPDSEPTSKGKAKEERPEEPESFSATGIDNALDLLEVVTAKMDKASVGQQAAGIERHPEVSRHSPRFIGSFVDILHSGDSRHGYAAFEAYQERELPIARKEHPGLRLQQYKDMLFKQFQKSPENPFNQVVVDYDATKEDKVEALRLKKAQVEERLREKRSS</sequence>
<proteinExistence type="inferred from homology"/>
<feature type="compositionally biased region" description="Basic and acidic residues" evidence="3">
    <location>
        <begin position="122"/>
        <end position="132"/>
    </location>
</feature>
<dbReference type="GO" id="GO:0005634">
    <property type="term" value="C:nucleus"/>
    <property type="evidence" value="ECO:0007669"/>
    <property type="project" value="TreeGrafter"/>
</dbReference>
<accession>A0A8H6Y7W8</accession>
<dbReference type="InterPro" id="IPR010422">
    <property type="entry name" value="Ccdc124/Oxs1"/>
</dbReference>
<dbReference type="GO" id="GO:0006366">
    <property type="term" value="P:transcription by RNA polymerase II"/>
    <property type="evidence" value="ECO:0007669"/>
    <property type="project" value="TreeGrafter"/>
</dbReference>
<dbReference type="AlphaFoldDB" id="A0A8H6Y7W8"/>
<keyword evidence="2" id="KW-0175">Coiled coil</keyword>
<gene>
    <name evidence="6" type="ORF">MVEN_01067700</name>
</gene>
<feature type="compositionally biased region" description="Basic and acidic residues" evidence="3">
    <location>
        <begin position="8"/>
        <end position="69"/>
    </location>
</feature>
<dbReference type="Pfam" id="PF06244">
    <property type="entry name" value="Ccdc124"/>
    <property type="match status" value="1"/>
</dbReference>
<organism evidence="6 7">
    <name type="scientific">Mycena venus</name>
    <dbReference type="NCBI Taxonomy" id="2733690"/>
    <lineage>
        <taxon>Eukaryota</taxon>
        <taxon>Fungi</taxon>
        <taxon>Dikarya</taxon>
        <taxon>Basidiomycota</taxon>
        <taxon>Agaricomycotina</taxon>
        <taxon>Agaricomycetes</taxon>
        <taxon>Agaricomycetidae</taxon>
        <taxon>Agaricales</taxon>
        <taxon>Marasmiineae</taxon>
        <taxon>Mycenaceae</taxon>
        <taxon>Mycena</taxon>
    </lineage>
</organism>